<dbReference type="Pfam" id="PF25164">
    <property type="entry name" value="CoiA_N"/>
    <property type="match status" value="1"/>
</dbReference>
<evidence type="ECO:0000313" key="3">
    <source>
        <dbReference type="EMBL" id="GAA4459310.1"/>
    </source>
</evidence>
<evidence type="ECO:0000313" key="4">
    <source>
        <dbReference type="Proteomes" id="UP001501175"/>
    </source>
</evidence>
<gene>
    <name evidence="3" type="ORF">GCM10023189_32810</name>
</gene>
<dbReference type="InterPro" id="IPR057253">
    <property type="entry name" value="CoiA-like_N"/>
</dbReference>
<organism evidence="3 4">
    <name type="scientific">Nibrella saemangeumensis</name>
    <dbReference type="NCBI Taxonomy" id="1084526"/>
    <lineage>
        <taxon>Bacteria</taxon>
        <taxon>Pseudomonadati</taxon>
        <taxon>Bacteroidota</taxon>
        <taxon>Cytophagia</taxon>
        <taxon>Cytophagales</taxon>
        <taxon>Spirosomataceae</taxon>
        <taxon>Nibrella</taxon>
    </lineage>
</organism>
<dbReference type="EMBL" id="BAABHD010000031">
    <property type="protein sequence ID" value="GAA4459310.1"/>
    <property type="molecule type" value="Genomic_DNA"/>
</dbReference>
<dbReference type="InterPro" id="IPR010330">
    <property type="entry name" value="CoiA_nuc"/>
</dbReference>
<dbReference type="RefSeq" id="WP_345244957.1">
    <property type="nucleotide sequence ID" value="NZ_BAABHD010000031.1"/>
</dbReference>
<dbReference type="Pfam" id="PF06054">
    <property type="entry name" value="CoiA_nuc"/>
    <property type="match status" value="1"/>
</dbReference>
<reference evidence="4" key="1">
    <citation type="journal article" date="2019" name="Int. J. Syst. Evol. Microbiol.">
        <title>The Global Catalogue of Microorganisms (GCM) 10K type strain sequencing project: providing services to taxonomists for standard genome sequencing and annotation.</title>
        <authorList>
            <consortium name="The Broad Institute Genomics Platform"/>
            <consortium name="The Broad Institute Genome Sequencing Center for Infectious Disease"/>
            <person name="Wu L."/>
            <person name="Ma J."/>
        </authorList>
    </citation>
    <scope>NUCLEOTIDE SEQUENCE [LARGE SCALE GENOMIC DNA]</scope>
    <source>
        <strain evidence="4">JCM 17927</strain>
    </source>
</reference>
<evidence type="ECO:0008006" key="5">
    <source>
        <dbReference type="Google" id="ProtNLM"/>
    </source>
</evidence>
<name>A0ABP8N0Q8_9BACT</name>
<sequence>MLSAIRLSDQKKVLADDEEKGTHTYHCPDCQSIVILNKGLKKIAYFRHQRLTNCDNAGESEVHMKIKLDIYRHLKTKWERAIQFVDVEHRLKDILRADVYFETLKSKVAIEVQASSLTVADVYRRTSLYHSLGVYVLWVLPFEYERFYRYYSKMELAMDGVDAEPGYYLRHSVKFKEYELGIAKLTYNYLTFWDLSHKKSKGFYVLKLSNAYSEDSEFFDTEFNEEVFYPGKRLKMKKSIRSFMDKDFSGFNAKLLQKFEPTNSYAIPERLVLLFKDEKKKKGKS</sequence>
<feature type="domain" description="Competence protein CoiA-like N-terminal" evidence="2">
    <location>
        <begin position="20"/>
        <end position="55"/>
    </location>
</feature>
<comment type="caution">
    <text evidence="3">The sequence shown here is derived from an EMBL/GenBank/DDBJ whole genome shotgun (WGS) entry which is preliminary data.</text>
</comment>
<feature type="domain" description="Competence protein CoiA nuclease-like" evidence="1">
    <location>
        <begin position="59"/>
        <end position="142"/>
    </location>
</feature>
<accession>A0ABP8N0Q8</accession>
<dbReference type="Proteomes" id="UP001501175">
    <property type="component" value="Unassembled WGS sequence"/>
</dbReference>
<protein>
    <recommendedName>
        <fullName evidence="5">Competence protein CoiA</fullName>
    </recommendedName>
</protein>
<keyword evidence="4" id="KW-1185">Reference proteome</keyword>
<evidence type="ECO:0000259" key="1">
    <source>
        <dbReference type="Pfam" id="PF06054"/>
    </source>
</evidence>
<proteinExistence type="predicted"/>
<evidence type="ECO:0000259" key="2">
    <source>
        <dbReference type="Pfam" id="PF25164"/>
    </source>
</evidence>